<dbReference type="OrthoDB" id="289228at2759"/>
<dbReference type="Pfam" id="PF07534">
    <property type="entry name" value="TLD"/>
    <property type="match status" value="1"/>
</dbReference>
<gene>
    <name evidence="3" type="ORF">TRUGW13939_09922</name>
</gene>
<dbReference type="SMART" id="SM00584">
    <property type="entry name" value="TLDc"/>
    <property type="match status" value="1"/>
</dbReference>
<feature type="compositionally biased region" description="Low complexity" evidence="1">
    <location>
        <begin position="523"/>
        <end position="534"/>
    </location>
</feature>
<dbReference type="GeneID" id="55997403"/>
<feature type="region of interest" description="Disordered" evidence="1">
    <location>
        <begin position="163"/>
        <end position="197"/>
    </location>
</feature>
<feature type="compositionally biased region" description="Acidic residues" evidence="1">
    <location>
        <begin position="187"/>
        <end position="197"/>
    </location>
</feature>
<keyword evidence="4" id="KW-1185">Reference proteome</keyword>
<evidence type="ECO:0000259" key="2">
    <source>
        <dbReference type="PROSITE" id="PS51886"/>
    </source>
</evidence>
<sequence>MGASQSLEGAGAASSPEELSTILAERFATKCFTPLELTHFKDNFYSRALDQAGFRYWNEKILSDFLGIPDGAYTDQKGGGHDKSLDAGPVIFRMVSYLGAFPFQKTLAPSVLTFEAMVKVVVLLTERYDKILKRGRKDRIKLLFGSLADVGRRDVEDTTIQPEYSAQEEDTPEAPHSHAPGFSIDEPSNDDYDENDEDDDDLVLAALESLDAIEVFRHDYRADRAVYEARISVDTFHRLLMLLLAIAPLKSLESVTQYTSNLSTEKQAEVRREVDSIISGFTSDDVKNGISFNQFAKTISLALPHLFDPLTPLFEHLLFSKNLDLSRRKRLEQNTIAAEPDEPSQDNAEVPAASVMLPGSFESAILNPSMISHLSFFLPASSDRNLYWSDIHLHPVFSTVAHGESMTSFSHNVLTWQAPSLLLVQGATSDNSGSDENLITFGAYIPHSWKPSSSSSTPINPNDRSTLPCLFQLQPSHAVSPGNSNPTPSAQKTSVSFSPSTGIAIGCEVATPQKTNFGPGVPSISSSTSSSHKSQTPIPTGAGSLIIDPNLETAQLHVSYVAGGAFSGGAFAPPVPPILPPITHIDIYNLEVWGIVEPDPNIASDDSGPYHKGAISQQRAAWQFDAREAERRKGLNVKISGGSESDYQNARALLEMAGIIGDHAQPRSGGSV</sequence>
<dbReference type="Proteomes" id="UP000509510">
    <property type="component" value="Chromosome V"/>
</dbReference>
<evidence type="ECO:0000313" key="3">
    <source>
        <dbReference type="EMBL" id="QKX62757.1"/>
    </source>
</evidence>
<dbReference type="PROSITE" id="PS51886">
    <property type="entry name" value="TLDC"/>
    <property type="match status" value="1"/>
</dbReference>
<name>A0A7H8R9G1_TALRU</name>
<organism evidence="3 4">
    <name type="scientific">Talaromyces rugulosus</name>
    <name type="common">Penicillium rugulosum</name>
    <dbReference type="NCBI Taxonomy" id="121627"/>
    <lineage>
        <taxon>Eukaryota</taxon>
        <taxon>Fungi</taxon>
        <taxon>Dikarya</taxon>
        <taxon>Ascomycota</taxon>
        <taxon>Pezizomycotina</taxon>
        <taxon>Eurotiomycetes</taxon>
        <taxon>Eurotiomycetidae</taxon>
        <taxon>Eurotiales</taxon>
        <taxon>Trichocomaceae</taxon>
        <taxon>Talaromyces</taxon>
        <taxon>Talaromyces sect. Islandici</taxon>
    </lineage>
</organism>
<dbReference type="RefSeq" id="XP_035348931.1">
    <property type="nucleotide sequence ID" value="XM_035493038.1"/>
</dbReference>
<evidence type="ECO:0000256" key="1">
    <source>
        <dbReference type="SAM" id="MobiDB-lite"/>
    </source>
</evidence>
<evidence type="ECO:0000313" key="4">
    <source>
        <dbReference type="Proteomes" id="UP000509510"/>
    </source>
</evidence>
<feature type="region of interest" description="Disordered" evidence="1">
    <location>
        <begin position="477"/>
        <end position="497"/>
    </location>
</feature>
<proteinExistence type="predicted"/>
<protein>
    <recommendedName>
        <fullName evidence="2">TLDc domain-containing protein</fullName>
    </recommendedName>
</protein>
<dbReference type="KEGG" id="trg:TRUGW13939_09922"/>
<dbReference type="AlphaFoldDB" id="A0A7H8R9G1"/>
<accession>A0A7H8R9G1</accession>
<reference evidence="4" key="1">
    <citation type="submission" date="2020-06" db="EMBL/GenBank/DDBJ databases">
        <title>A chromosome-scale genome assembly of Talaromyces rugulosus W13939.</title>
        <authorList>
            <person name="Wang B."/>
            <person name="Guo L."/>
            <person name="Ye K."/>
            <person name="Wang L."/>
        </authorList>
    </citation>
    <scope>NUCLEOTIDE SEQUENCE [LARGE SCALE GENOMIC DNA]</scope>
    <source>
        <strain evidence="4">W13939</strain>
    </source>
</reference>
<feature type="region of interest" description="Disordered" evidence="1">
    <location>
        <begin position="514"/>
        <end position="544"/>
    </location>
</feature>
<dbReference type="InterPro" id="IPR006571">
    <property type="entry name" value="TLDc_dom"/>
</dbReference>
<feature type="domain" description="TLDc" evidence="2">
    <location>
        <begin position="364"/>
        <end position="596"/>
    </location>
</feature>
<dbReference type="EMBL" id="CP055902">
    <property type="protein sequence ID" value="QKX62757.1"/>
    <property type="molecule type" value="Genomic_DNA"/>
</dbReference>